<gene>
    <name evidence="1" type="ORF">SAMN05421730_101391</name>
</gene>
<evidence type="ECO:0000313" key="2">
    <source>
        <dbReference type="Proteomes" id="UP000199315"/>
    </source>
</evidence>
<dbReference type="RefSeq" id="WP_169823671.1">
    <property type="nucleotide sequence ID" value="NZ_FMKA01000013.1"/>
</dbReference>
<dbReference type="AlphaFoldDB" id="A0A1D3TUP0"/>
<sequence length="49" mass="5722">MKKLDFLRKYAGISFAFLALIVAQVASTQFSLIFFQDEVPEKVKELRKR</sequence>
<evidence type="ECO:0000313" key="1">
    <source>
        <dbReference type="EMBL" id="SCP97787.1"/>
    </source>
</evidence>
<dbReference type="EMBL" id="FMKA01000013">
    <property type="protein sequence ID" value="SCP97787.1"/>
    <property type="molecule type" value="Genomic_DNA"/>
</dbReference>
<dbReference type="Proteomes" id="UP000199315">
    <property type="component" value="Unassembled WGS sequence"/>
</dbReference>
<keyword evidence="2" id="KW-1185">Reference proteome</keyword>
<proteinExistence type="predicted"/>
<dbReference type="STRING" id="1619234.SAMN05421730_101391"/>
<organism evidence="1 2">
    <name type="scientific">Anaerobium acetethylicum</name>
    <dbReference type="NCBI Taxonomy" id="1619234"/>
    <lineage>
        <taxon>Bacteria</taxon>
        <taxon>Bacillati</taxon>
        <taxon>Bacillota</taxon>
        <taxon>Clostridia</taxon>
        <taxon>Lachnospirales</taxon>
        <taxon>Lachnospiraceae</taxon>
        <taxon>Anaerobium</taxon>
    </lineage>
</organism>
<name>A0A1D3TUP0_9FIRM</name>
<accession>A0A1D3TUP0</accession>
<reference evidence="1 2" key="1">
    <citation type="submission" date="2016-09" db="EMBL/GenBank/DDBJ databases">
        <authorList>
            <person name="Capua I."/>
            <person name="De Benedictis P."/>
            <person name="Joannis T."/>
            <person name="Lombin L.H."/>
            <person name="Cattoli G."/>
        </authorList>
    </citation>
    <scope>NUCLEOTIDE SEQUENCE [LARGE SCALE GENOMIC DNA]</scope>
    <source>
        <strain evidence="1 2">GluBS11</strain>
    </source>
</reference>
<protein>
    <submittedName>
        <fullName evidence="1">Cyclic lactone autoinducer peptide</fullName>
    </submittedName>
</protein>